<sequence>MEFTLNLTEFQGVLIAADCAHCLSKITLKGGNEDKIKFIVDSIKEFLHKEKHLVENKIPEDSVTVMRKLAFYVVMNSDLDILGELVDLDEIDNVIWTIPTIPKYLMCELLWQLHMDKYLYEILMFSCPKLALEVANAVFENFKYFNPTDSLEKLTPLTTSCYRLMTRFIFFNEEINVLSHAFRNFQNCLRYYMEPPNATKLESLGKKSRYIFLGKQFHSLLCVIRNCFENYVSNQKFRPTDFQQIYELTYNKSTVINSQTSVFIPDSNNKNLLEYINNANVDLLDTCKNLAMEVNVAVFCAWSEFEFEDKKTIQQVIGELSYRIINLLHKIVNLANHPMINIFKQIAYKPLDFVEVINIINTEDIIENLSNGNEREKWIKALLYRDKLCEDAALLEQIDTNLEFLDDDERCRLFKKMHCHLSYATDNIESKLSFAIKVFQHCSSSSKHEIVEEQFSNCRFNNTLQTPEFDNMVTEFFNKLINNPDMDMSKVLTLFIQNPRKVFTKIFTLACDNMDQTDIMLQVMKPLEKYSNHYYEIDIEPCIILVLKETIANILENELKQTHFLRFLIYLKKSKMICGSKLFLYVIMPNLHNALLNKDMLNIYIHCKLLVLLYSFQELEVYRVPTLAMLAQVLDIVRWKIDTYLSISPMTLELVLKLQTNIFWTQESVIPEKESRWLKSKLRNIKPLNLYYYRMLWNPPGNTFAEVISGIRIHKDMDKENLTLWLSKVICSTIVQEWFLIWDSLKEFGNRKTLDIFHDALLLLFVAEKSNHSETSKACLIFCIKNFVATIRYKFFKQPISDNQIATVFNKFAIIENLVEESDLEGFSIAFIPLLSYIAETKPDFPVETAQIIKSKFKYKEFSDIIYNIFINREGIRVHFH</sequence>
<dbReference type="AlphaFoldDB" id="A0AAU9UPF6"/>
<proteinExistence type="predicted"/>
<reference evidence="1" key="1">
    <citation type="submission" date="2022-03" db="EMBL/GenBank/DDBJ databases">
        <authorList>
            <person name="Tunstrom K."/>
        </authorList>
    </citation>
    <scope>NUCLEOTIDE SEQUENCE</scope>
</reference>
<name>A0AAU9UPF6_EUPED</name>
<comment type="caution">
    <text evidence="1">The sequence shown here is derived from an EMBL/GenBank/DDBJ whole genome shotgun (WGS) entry which is preliminary data.</text>
</comment>
<evidence type="ECO:0000313" key="1">
    <source>
        <dbReference type="EMBL" id="CAH2099858.1"/>
    </source>
</evidence>
<gene>
    <name evidence="1" type="ORF">EEDITHA_LOCUS14784</name>
</gene>
<accession>A0AAU9UPF6</accession>
<keyword evidence="2" id="KW-1185">Reference proteome</keyword>
<dbReference type="EMBL" id="CAKOGL010000022">
    <property type="protein sequence ID" value="CAH2099858.1"/>
    <property type="molecule type" value="Genomic_DNA"/>
</dbReference>
<dbReference type="Proteomes" id="UP001153954">
    <property type="component" value="Unassembled WGS sequence"/>
</dbReference>
<organism evidence="1 2">
    <name type="scientific">Euphydryas editha</name>
    <name type="common">Edith's checkerspot</name>
    <dbReference type="NCBI Taxonomy" id="104508"/>
    <lineage>
        <taxon>Eukaryota</taxon>
        <taxon>Metazoa</taxon>
        <taxon>Ecdysozoa</taxon>
        <taxon>Arthropoda</taxon>
        <taxon>Hexapoda</taxon>
        <taxon>Insecta</taxon>
        <taxon>Pterygota</taxon>
        <taxon>Neoptera</taxon>
        <taxon>Endopterygota</taxon>
        <taxon>Lepidoptera</taxon>
        <taxon>Glossata</taxon>
        <taxon>Ditrysia</taxon>
        <taxon>Papilionoidea</taxon>
        <taxon>Nymphalidae</taxon>
        <taxon>Nymphalinae</taxon>
        <taxon>Euphydryas</taxon>
    </lineage>
</organism>
<protein>
    <submittedName>
        <fullName evidence="1">Uncharacterized protein</fullName>
    </submittedName>
</protein>
<evidence type="ECO:0000313" key="2">
    <source>
        <dbReference type="Proteomes" id="UP001153954"/>
    </source>
</evidence>